<comment type="subcellular location">
    <subcellularLocation>
        <location evidence="1">Membrane</location>
        <topology evidence="1">Multi-pass membrane protein</topology>
    </subcellularLocation>
</comment>
<dbReference type="InterPro" id="IPR039020">
    <property type="entry name" value="PaxB-like"/>
</dbReference>
<accession>A0ABM9P9Z3</accession>
<dbReference type="EMBL" id="CAXJIO010000011">
    <property type="protein sequence ID" value="CAL2102404.1"/>
    <property type="molecule type" value="Genomic_DNA"/>
</dbReference>
<keyword evidence="4 5" id="KW-0472">Membrane</keyword>
<dbReference type="PANTHER" id="PTHR42038:SF2">
    <property type="entry name" value="TERPENE CYCLASE AUSL"/>
    <property type="match status" value="1"/>
</dbReference>
<keyword evidence="7" id="KW-1185">Reference proteome</keyword>
<feature type="transmembrane region" description="Helical" evidence="5">
    <location>
        <begin position="150"/>
        <end position="170"/>
    </location>
</feature>
<feature type="transmembrane region" description="Helical" evidence="5">
    <location>
        <begin position="176"/>
        <end position="198"/>
    </location>
</feature>
<evidence type="ECO:0000313" key="6">
    <source>
        <dbReference type="EMBL" id="CAL2102404.1"/>
    </source>
</evidence>
<evidence type="ECO:0000256" key="2">
    <source>
        <dbReference type="ARBA" id="ARBA00022692"/>
    </source>
</evidence>
<dbReference type="Proteomes" id="UP001497527">
    <property type="component" value="Unassembled WGS sequence"/>
</dbReference>
<feature type="transmembrane region" description="Helical" evidence="5">
    <location>
        <begin position="6"/>
        <end position="25"/>
    </location>
</feature>
<proteinExistence type="predicted"/>
<dbReference type="RefSeq" id="WP_348715645.1">
    <property type="nucleotide sequence ID" value="NZ_CAXJIO010000011.1"/>
</dbReference>
<evidence type="ECO:0000256" key="5">
    <source>
        <dbReference type="SAM" id="Phobius"/>
    </source>
</evidence>
<dbReference type="Pfam" id="PF25129">
    <property type="entry name" value="Pyr4-TMTC"/>
    <property type="match status" value="1"/>
</dbReference>
<feature type="transmembrane region" description="Helical" evidence="5">
    <location>
        <begin position="62"/>
        <end position="82"/>
    </location>
</feature>
<evidence type="ECO:0000256" key="1">
    <source>
        <dbReference type="ARBA" id="ARBA00004141"/>
    </source>
</evidence>
<gene>
    <name evidence="6" type="ORF">T190423A01A_20155</name>
</gene>
<feature type="transmembrane region" description="Helical" evidence="5">
    <location>
        <begin position="94"/>
        <end position="113"/>
    </location>
</feature>
<sequence>MEEILKITSGLCWSTVYIVLIYNGFKYKSYGMPLLALGLNFGWEFFYSFYELDVNDISLQRWINIFWFVLDGVIVYQYFKFGKQYFPKKISGKLFIPWSILIFASCFLIEYMFLYEFGRSQGAKYAAFLQNLIMSFLFIDLLLKRAKIEEFSMTVAVCKWIGTLAPTILFGLESNFILVIGGLCCIVDMIYIGVLYSYKKQIRSVAST</sequence>
<evidence type="ECO:0000256" key="3">
    <source>
        <dbReference type="ARBA" id="ARBA00022989"/>
    </source>
</evidence>
<evidence type="ECO:0000256" key="4">
    <source>
        <dbReference type="ARBA" id="ARBA00023136"/>
    </source>
</evidence>
<organism evidence="6 7">
    <name type="scientific">Tenacibaculum polynesiense</name>
    <dbReference type="NCBI Taxonomy" id="3137857"/>
    <lineage>
        <taxon>Bacteria</taxon>
        <taxon>Pseudomonadati</taxon>
        <taxon>Bacteroidota</taxon>
        <taxon>Flavobacteriia</taxon>
        <taxon>Flavobacteriales</taxon>
        <taxon>Flavobacteriaceae</taxon>
        <taxon>Tenacibaculum</taxon>
    </lineage>
</organism>
<dbReference type="PANTHER" id="PTHR42038">
    <property type="match status" value="1"/>
</dbReference>
<evidence type="ECO:0000313" key="7">
    <source>
        <dbReference type="Proteomes" id="UP001497527"/>
    </source>
</evidence>
<feature type="transmembrane region" description="Helical" evidence="5">
    <location>
        <begin position="32"/>
        <end position="50"/>
    </location>
</feature>
<feature type="transmembrane region" description="Helical" evidence="5">
    <location>
        <begin position="125"/>
        <end position="143"/>
    </location>
</feature>
<name>A0ABM9P9Z3_9FLAO</name>
<reference evidence="6 7" key="1">
    <citation type="submission" date="2024-05" db="EMBL/GenBank/DDBJ databases">
        <authorList>
            <person name="Duchaud E."/>
        </authorList>
    </citation>
    <scope>NUCLEOTIDE SEQUENCE [LARGE SCALE GENOMIC DNA]</scope>
    <source>
        <strain evidence="6">Ena-SAMPLE-TAB-13-05-2024-13:56:06:370-140308</strain>
    </source>
</reference>
<comment type="caution">
    <text evidence="6">The sequence shown here is derived from an EMBL/GenBank/DDBJ whole genome shotgun (WGS) entry which is preliminary data.</text>
</comment>
<protein>
    <submittedName>
        <fullName evidence="6">Uncharacterized protein</fullName>
    </submittedName>
</protein>
<keyword evidence="3 5" id="KW-1133">Transmembrane helix</keyword>
<keyword evidence="2 5" id="KW-0812">Transmembrane</keyword>